<dbReference type="PRINTS" id="PR01036">
    <property type="entry name" value="TCRTETB"/>
</dbReference>
<keyword evidence="5 8" id="KW-0812">Transmembrane</keyword>
<feature type="transmembrane region" description="Helical" evidence="8">
    <location>
        <begin position="209"/>
        <end position="230"/>
    </location>
</feature>
<dbReference type="InterPro" id="IPR011701">
    <property type="entry name" value="MFS"/>
</dbReference>
<dbReference type="RefSeq" id="WP_259480162.1">
    <property type="nucleotide sequence ID" value="NZ_BAAAQY010000019.1"/>
</dbReference>
<dbReference type="CDD" id="cd17503">
    <property type="entry name" value="MFS_LmrB_MDR_like"/>
    <property type="match status" value="1"/>
</dbReference>
<evidence type="ECO:0000256" key="5">
    <source>
        <dbReference type="ARBA" id="ARBA00022692"/>
    </source>
</evidence>
<evidence type="ECO:0000313" key="10">
    <source>
        <dbReference type="EMBL" id="GAA2250343.1"/>
    </source>
</evidence>
<keyword evidence="4" id="KW-1003">Cell membrane</keyword>
<dbReference type="InterPro" id="IPR004638">
    <property type="entry name" value="EmrB-like"/>
</dbReference>
<keyword evidence="3" id="KW-0813">Transport</keyword>
<dbReference type="SUPFAM" id="SSF103473">
    <property type="entry name" value="MFS general substrate transporter"/>
    <property type="match status" value="1"/>
</dbReference>
<feature type="domain" description="Major facilitator superfamily (MFS) profile" evidence="9">
    <location>
        <begin position="25"/>
        <end position="479"/>
    </location>
</feature>
<evidence type="ECO:0000256" key="8">
    <source>
        <dbReference type="SAM" id="Phobius"/>
    </source>
</evidence>
<dbReference type="PANTHER" id="PTHR42718">
    <property type="entry name" value="MAJOR FACILITATOR SUPERFAMILY MULTIDRUG TRANSPORTER MFSC"/>
    <property type="match status" value="1"/>
</dbReference>
<feature type="transmembrane region" description="Helical" evidence="8">
    <location>
        <begin position="121"/>
        <end position="141"/>
    </location>
</feature>
<keyword evidence="7 8" id="KW-0472">Membrane</keyword>
<evidence type="ECO:0000313" key="11">
    <source>
        <dbReference type="Proteomes" id="UP001500929"/>
    </source>
</evidence>
<evidence type="ECO:0000256" key="1">
    <source>
        <dbReference type="ARBA" id="ARBA00004651"/>
    </source>
</evidence>
<feature type="transmembrane region" description="Helical" evidence="8">
    <location>
        <begin position="90"/>
        <end position="109"/>
    </location>
</feature>
<reference evidence="11" key="1">
    <citation type="journal article" date="2019" name="Int. J. Syst. Evol. Microbiol.">
        <title>The Global Catalogue of Microorganisms (GCM) 10K type strain sequencing project: providing services to taxonomists for standard genome sequencing and annotation.</title>
        <authorList>
            <consortium name="The Broad Institute Genomics Platform"/>
            <consortium name="The Broad Institute Genome Sequencing Center for Infectious Disease"/>
            <person name="Wu L."/>
            <person name="Ma J."/>
        </authorList>
    </citation>
    <scope>NUCLEOTIDE SEQUENCE [LARGE SCALE GENOMIC DNA]</scope>
    <source>
        <strain evidence="11">JCM 16117</strain>
    </source>
</reference>
<keyword evidence="11" id="KW-1185">Reference proteome</keyword>
<evidence type="ECO:0000259" key="9">
    <source>
        <dbReference type="PROSITE" id="PS50850"/>
    </source>
</evidence>
<dbReference type="InterPro" id="IPR020846">
    <property type="entry name" value="MFS_dom"/>
</dbReference>
<evidence type="ECO:0000256" key="2">
    <source>
        <dbReference type="ARBA" id="ARBA00008537"/>
    </source>
</evidence>
<organism evidence="10 11">
    <name type="scientific">Herbiconiux moechotypicola</name>
    <dbReference type="NCBI Taxonomy" id="637393"/>
    <lineage>
        <taxon>Bacteria</taxon>
        <taxon>Bacillati</taxon>
        <taxon>Actinomycetota</taxon>
        <taxon>Actinomycetes</taxon>
        <taxon>Micrococcales</taxon>
        <taxon>Microbacteriaceae</taxon>
        <taxon>Herbiconiux</taxon>
    </lineage>
</organism>
<feature type="transmembrane region" description="Helical" evidence="8">
    <location>
        <begin position="242"/>
        <end position="259"/>
    </location>
</feature>
<feature type="transmembrane region" description="Helical" evidence="8">
    <location>
        <begin position="347"/>
        <end position="365"/>
    </location>
</feature>
<dbReference type="PROSITE" id="PS50850">
    <property type="entry name" value="MFS"/>
    <property type="match status" value="1"/>
</dbReference>
<accession>A0ABP5R341</accession>
<dbReference type="Gene3D" id="1.20.1720.10">
    <property type="entry name" value="Multidrug resistance protein D"/>
    <property type="match status" value="1"/>
</dbReference>
<dbReference type="Proteomes" id="UP001500929">
    <property type="component" value="Unassembled WGS sequence"/>
</dbReference>
<feature type="transmembrane region" description="Helical" evidence="8">
    <location>
        <begin position="153"/>
        <end position="173"/>
    </location>
</feature>
<comment type="similarity">
    <text evidence="2">Belongs to the major facilitator superfamily. EmrB family.</text>
</comment>
<feature type="transmembrane region" description="Helical" evidence="8">
    <location>
        <begin position="63"/>
        <end position="83"/>
    </location>
</feature>
<feature type="transmembrane region" description="Helical" evidence="8">
    <location>
        <begin position="24"/>
        <end position="51"/>
    </location>
</feature>
<dbReference type="EMBL" id="BAAAQY010000019">
    <property type="protein sequence ID" value="GAA2250343.1"/>
    <property type="molecule type" value="Genomic_DNA"/>
</dbReference>
<dbReference type="Pfam" id="PF07690">
    <property type="entry name" value="MFS_1"/>
    <property type="match status" value="1"/>
</dbReference>
<dbReference type="PANTHER" id="PTHR42718:SF9">
    <property type="entry name" value="MAJOR FACILITATOR SUPERFAMILY MULTIDRUG TRANSPORTER MFSC"/>
    <property type="match status" value="1"/>
</dbReference>
<evidence type="ECO:0000256" key="6">
    <source>
        <dbReference type="ARBA" id="ARBA00022989"/>
    </source>
</evidence>
<evidence type="ECO:0000256" key="3">
    <source>
        <dbReference type="ARBA" id="ARBA00022448"/>
    </source>
</evidence>
<gene>
    <name evidence="10" type="ORF">GCM10009851_39860</name>
</gene>
<feature type="transmembrane region" description="Helical" evidence="8">
    <location>
        <begin position="371"/>
        <end position="397"/>
    </location>
</feature>
<comment type="caution">
    <text evidence="10">The sequence shown here is derived from an EMBL/GenBank/DDBJ whole genome shotgun (WGS) entry which is preliminary data.</text>
</comment>
<feature type="transmembrane region" description="Helical" evidence="8">
    <location>
        <begin position="280"/>
        <end position="306"/>
    </location>
</feature>
<feature type="transmembrane region" description="Helical" evidence="8">
    <location>
        <begin position="179"/>
        <end position="197"/>
    </location>
</feature>
<protein>
    <submittedName>
        <fullName evidence="10">DHA2 family efflux MFS transporter permease subunit</fullName>
    </submittedName>
</protein>
<proteinExistence type="inferred from homology"/>
<evidence type="ECO:0000256" key="4">
    <source>
        <dbReference type="ARBA" id="ARBA00022475"/>
    </source>
</evidence>
<keyword evidence="6 8" id="KW-1133">Transmembrane helix</keyword>
<feature type="transmembrane region" description="Helical" evidence="8">
    <location>
        <begin position="318"/>
        <end position="335"/>
    </location>
</feature>
<sequence>MTERTAEATASDTSASTLDRRNKLVINLLLVSAFVVILNETIMGVAIPHLVTDLGITEVAAQWLSTAFMLTMAVVIPITGFLLQRFHTRPIFIAAMSLFSLGTLIAAAAPGFEVLLVGRVVQASGTAIMMPLLMTTVMTLVPPATRGRTMGNISIVISVAPALGPTISGLILSTLSWRWMFILVLPIAIGALVLGFLKVQNVTEPRPAPIDVFSIVLSAFGFGGLVYGLSNLGAGGADPLSSWLPLGVGLVALAAFVWRQLSLQRSDKALLDLRTFRSPVFAVAIVMMAISMMALFGTVIVLPFFLQDVLQLDALSTGLLLLPGGLVMGALAPVVGRLYDRVGARPLLIPGAIVVSGVLWGLTLVNENTSVWWVLAAHVALSAGLAFMFTPLFTSALGSLRPQLYSHGSAIIGTVQQLAGASGTALFIAVMASVTASNAAAGVAPLSAAAGGIQAAFLCGAIISLFGVLAAFFIRKPALSEGDERMLDDEAGSAAEGVPIGH</sequence>
<dbReference type="Gene3D" id="1.20.1250.20">
    <property type="entry name" value="MFS general substrate transporter like domains"/>
    <property type="match status" value="1"/>
</dbReference>
<feature type="transmembrane region" description="Helical" evidence="8">
    <location>
        <begin position="418"/>
        <end position="441"/>
    </location>
</feature>
<evidence type="ECO:0000256" key="7">
    <source>
        <dbReference type="ARBA" id="ARBA00023136"/>
    </source>
</evidence>
<name>A0ABP5R341_9MICO</name>
<dbReference type="InterPro" id="IPR036259">
    <property type="entry name" value="MFS_trans_sf"/>
</dbReference>
<dbReference type="NCBIfam" id="TIGR00711">
    <property type="entry name" value="efflux_EmrB"/>
    <property type="match status" value="1"/>
</dbReference>
<comment type="subcellular location">
    <subcellularLocation>
        <location evidence="1">Cell membrane</location>
        <topology evidence="1">Multi-pass membrane protein</topology>
    </subcellularLocation>
</comment>
<feature type="transmembrane region" description="Helical" evidence="8">
    <location>
        <begin position="453"/>
        <end position="474"/>
    </location>
</feature>